<reference evidence="2 3" key="1">
    <citation type="submission" date="2021-12" db="EMBL/GenBank/DDBJ databases">
        <title>Discovery of the Pendulisporaceae a myxobacterial family with distinct sporulation behavior and unique specialized metabolism.</title>
        <authorList>
            <person name="Garcia R."/>
            <person name="Popoff A."/>
            <person name="Bader C.D."/>
            <person name="Loehr J."/>
            <person name="Walesch S."/>
            <person name="Walt C."/>
            <person name="Boldt J."/>
            <person name="Bunk B."/>
            <person name="Haeckl F.J.F.P.J."/>
            <person name="Gunesch A.P."/>
            <person name="Birkelbach J."/>
            <person name="Nuebel U."/>
            <person name="Pietschmann T."/>
            <person name="Bach T."/>
            <person name="Mueller R."/>
        </authorList>
    </citation>
    <scope>NUCLEOTIDE SEQUENCE [LARGE SCALE GENOMIC DNA]</scope>
    <source>
        <strain evidence="2 3">MSr12523</strain>
    </source>
</reference>
<evidence type="ECO:0000313" key="2">
    <source>
        <dbReference type="EMBL" id="WXA94947.1"/>
    </source>
</evidence>
<sequence>MEMKEFHYQDGVRVSVFNLDHKSIPYHFHNQVSDMVYCAKGQISIELPDTGEVFTIHPGQIFQVPNPSKHRFVNSAPVGTPARYVLLQLGTFDIHFIPAAKEVAAKFAGRAPTHVSDGVVYIENRKDDIIELADRFERDKPEVLTSEERDDVVKALRFLSSQGVPQVHPRAGATP</sequence>
<organism evidence="2 3">
    <name type="scientific">Pendulispora brunnea</name>
    <dbReference type="NCBI Taxonomy" id="2905690"/>
    <lineage>
        <taxon>Bacteria</taxon>
        <taxon>Pseudomonadati</taxon>
        <taxon>Myxococcota</taxon>
        <taxon>Myxococcia</taxon>
        <taxon>Myxococcales</taxon>
        <taxon>Sorangiineae</taxon>
        <taxon>Pendulisporaceae</taxon>
        <taxon>Pendulispora</taxon>
    </lineage>
</organism>
<proteinExistence type="predicted"/>
<dbReference type="CDD" id="cd02208">
    <property type="entry name" value="cupin_RmlC-like"/>
    <property type="match status" value="1"/>
</dbReference>
<dbReference type="InterPro" id="IPR013096">
    <property type="entry name" value="Cupin_2"/>
</dbReference>
<dbReference type="EMBL" id="CP089982">
    <property type="protein sequence ID" value="WXA94947.1"/>
    <property type="molecule type" value="Genomic_DNA"/>
</dbReference>
<name>A0ABZ2K8D6_9BACT</name>
<dbReference type="SUPFAM" id="SSF51182">
    <property type="entry name" value="RmlC-like cupins"/>
    <property type="match status" value="1"/>
</dbReference>
<gene>
    <name evidence="2" type="ORF">LZC95_52060</name>
</gene>
<accession>A0ABZ2K8D6</accession>
<dbReference type="Gene3D" id="2.60.120.10">
    <property type="entry name" value="Jelly Rolls"/>
    <property type="match status" value="1"/>
</dbReference>
<dbReference type="InterPro" id="IPR014710">
    <property type="entry name" value="RmlC-like_jellyroll"/>
</dbReference>
<dbReference type="InterPro" id="IPR011051">
    <property type="entry name" value="RmlC_Cupin_sf"/>
</dbReference>
<dbReference type="Proteomes" id="UP001379533">
    <property type="component" value="Chromosome"/>
</dbReference>
<dbReference type="RefSeq" id="WP_394845555.1">
    <property type="nucleotide sequence ID" value="NZ_CP089982.1"/>
</dbReference>
<protein>
    <submittedName>
        <fullName evidence="2">Cupin domain-containing protein</fullName>
    </submittedName>
</protein>
<feature type="domain" description="Cupin type-2" evidence="1">
    <location>
        <begin position="23"/>
        <end position="76"/>
    </location>
</feature>
<evidence type="ECO:0000313" key="3">
    <source>
        <dbReference type="Proteomes" id="UP001379533"/>
    </source>
</evidence>
<evidence type="ECO:0000259" key="1">
    <source>
        <dbReference type="Pfam" id="PF07883"/>
    </source>
</evidence>
<dbReference type="Pfam" id="PF07883">
    <property type="entry name" value="Cupin_2"/>
    <property type="match status" value="1"/>
</dbReference>
<keyword evidence="3" id="KW-1185">Reference proteome</keyword>